<feature type="domain" description="Rho-GAP" evidence="3">
    <location>
        <begin position="355"/>
        <end position="570"/>
    </location>
</feature>
<dbReference type="GO" id="GO:0046578">
    <property type="term" value="P:regulation of Ras protein signal transduction"/>
    <property type="evidence" value="ECO:0007669"/>
    <property type="project" value="TreeGrafter"/>
</dbReference>
<dbReference type="PANTHER" id="PTHR46150:SF1">
    <property type="entry name" value="RHO GTPASE-ACTIVATING PROTEIN SYDE2"/>
    <property type="match status" value="1"/>
</dbReference>
<reference evidence="4 5" key="1">
    <citation type="submission" date="2015-08" db="EMBL/GenBank/DDBJ databases">
        <title>The genome of the Asian arowana (Scleropages formosus).</title>
        <authorList>
            <person name="Tan M.H."/>
            <person name="Gan H.M."/>
            <person name="Croft L.J."/>
            <person name="Austin C.M."/>
        </authorList>
    </citation>
    <scope>NUCLEOTIDE SEQUENCE [LARGE SCALE GENOMIC DNA]</scope>
    <source>
        <strain evidence="4">Aro1</strain>
    </source>
</reference>
<gene>
    <name evidence="4" type="ORF">Z043_110199</name>
</gene>
<dbReference type="SMART" id="SM00324">
    <property type="entry name" value="RhoGAP"/>
    <property type="match status" value="1"/>
</dbReference>
<name>A0A0P7V7Q8_SCLFO</name>
<protein>
    <submittedName>
        <fullName evidence="4">Rho GTPase-activating protein SYDE2-like</fullName>
    </submittedName>
</protein>
<feature type="compositionally biased region" description="Polar residues" evidence="2">
    <location>
        <begin position="136"/>
        <end position="151"/>
    </location>
</feature>
<evidence type="ECO:0000313" key="4">
    <source>
        <dbReference type="EMBL" id="KPP70935.1"/>
    </source>
</evidence>
<dbReference type="InterPro" id="IPR057459">
    <property type="entry name" value="SYDE1/2_C2"/>
</dbReference>
<accession>A0A0P7V7Q8</accession>
<dbReference type="InterPro" id="IPR000198">
    <property type="entry name" value="RhoGAP_dom"/>
</dbReference>
<dbReference type="EMBL" id="JARO02003219">
    <property type="protein sequence ID" value="KPP70935.1"/>
    <property type="molecule type" value="Genomic_DNA"/>
</dbReference>
<dbReference type="AlphaFoldDB" id="A0A0P7V7Q8"/>
<evidence type="ECO:0000313" key="5">
    <source>
        <dbReference type="Proteomes" id="UP000034805"/>
    </source>
</evidence>
<dbReference type="Gene3D" id="1.10.555.10">
    <property type="entry name" value="Rho GTPase activation protein"/>
    <property type="match status" value="1"/>
</dbReference>
<comment type="caution">
    <text evidence="4">The sequence shown here is derived from an EMBL/GenBank/DDBJ whole genome shotgun (WGS) entry which is preliminary data.</text>
</comment>
<keyword evidence="1" id="KW-0343">GTPase activation</keyword>
<dbReference type="Proteomes" id="UP000034805">
    <property type="component" value="Unassembled WGS sequence"/>
</dbReference>
<dbReference type="InterPro" id="IPR008936">
    <property type="entry name" value="Rho_GTPase_activation_prot"/>
</dbReference>
<feature type="region of interest" description="Disordered" evidence="2">
    <location>
        <begin position="61"/>
        <end position="108"/>
    </location>
</feature>
<dbReference type="FunFam" id="1.10.555.10:FF:000031">
    <property type="entry name" value="rho GTPase-activating protein 100F isoform X6"/>
    <property type="match status" value="1"/>
</dbReference>
<feature type="region of interest" description="Disordered" evidence="2">
    <location>
        <begin position="136"/>
        <end position="193"/>
    </location>
</feature>
<evidence type="ECO:0000256" key="1">
    <source>
        <dbReference type="ARBA" id="ARBA00022468"/>
    </source>
</evidence>
<organism evidence="4 5">
    <name type="scientific">Scleropages formosus</name>
    <name type="common">Asian bonytongue</name>
    <name type="synonym">Osteoglossum formosum</name>
    <dbReference type="NCBI Taxonomy" id="113540"/>
    <lineage>
        <taxon>Eukaryota</taxon>
        <taxon>Metazoa</taxon>
        <taxon>Chordata</taxon>
        <taxon>Craniata</taxon>
        <taxon>Vertebrata</taxon>
        <taxon>Euteleostomi</taxon>
        <taxon>Actinopterygii</taxon>
        <taxon>Neopterygii</taxon>
        <taxon>Teleostei</taxon>
        <taxon>Osteoglossocephala</taxon>
        <taxon>Osteoglossomorpha</taxon>
        <taxon>Osteoglossiformes</taxon>
        <taxon>Osteoglossidae</taxon>
        <taxon>Scleropages</taxon>
    </lineage>
</organism>
<evidence type="ECO:0000259" key="3">
    <source>
        <dbReference type="PROSITE" id="PS50238"/>
    </source>
</evidence>
<feature type="compositionally biased region" description="Basic residues" evidence="2">
    <location>
        <begin position="169"/>
        <end position="183"/>
    </location>
</feature>
<dbReference type="Pfam" id="PF00620">
    <property type="entry name" value="RhoGAP"/>
    <property type="match status" value="1"/>
</dbReference>
<dbReference type="GO" id="GO:0016477">
    <property type="term" value="P:cell migration"/>
    <property type="evidence" value="ECO:0007669"/>
    <property type="project" value="TreeGrafter"/>
</dbReference>
<dbReference type="Pfam" id="PF25336">
    <property type="entry name" value="C2_SYDE"/>
    <property type="match status" value="1"/>
</dbReference>
<dbReference type="InterPro" id="IPR052118">
    <property type="entry name" value="Rho-GAP_regulator"/>
</dbReference>
<dbReference type="PANTHER" id="PTHR46150">
    <property type="entry name" value="RHO GTPASE-ACTIVATING PROTEIN 100F"/>
    <property type="match status" value="1"/>
</dbReference>
<feature type="compositionally biased region" description="Polar residues" evidence="2">
    <location>
        <begin position="83"/>
        <end position="100"/>
    </location>
</feature>
<proteinExistence type="predicted"/>
<dbReference type="SUPFAM" id="SSF48350">
    <property type="entry name" value="GTPase activation domain, GAP"/>
    <property type="match status" value="1"/>
</dbReference>
<evidence type="ECO:0000256" key="2">
    <source>
        <dbReference type="SAM" id="MobiDB-lite"/>
    </source>
</evidence>
<dbReference type="GO" id="GO:0007165">
    <property type="term" value="P:signal transduction"/>
    <property type="evidence" value="ECO:0007669"/>
    <property type="project" value="InterPro"/>
</dbReference>
<dbReference type="GO" id="GO:0097060">
    <property type="term" value="C:synaptic membrane"/>
    <property type="evidence" value="ECO:0007669"/>
    <property type="project" value="TreeGrafter"/>
</dbReference>
<dbReference type="PROSITE" id="PS50238">
    <property type="entry name" value="RHOGAP"/>
    <property type="match status" value="1"/>
</dbReference>
<feature type="compositionally biased region" description="Basic residues" evidence="2">
    <location>
        <begin position="61"/>
        <end position="70"/>
    </location>
</feature>
<dbReference type="SUPFAM" id="SSF49562">
    <property type="entry name" value="C2 domain (Calcium/lipid-binding domain, CaLB)"/>
    <property type="match status" value="1"/>
</dbReference>
<dbReference type="InterPro" id="IPR035892">
    <property type="entry name" value="C2_domain_sf"/>
</dbReference>
<dbReference type="GO" id="GO:0005096">
    <property type="term" value="F:GTPase activator activity"/>
    <property type="evidence" value="ECO:0007669"/>
    <property type="project" value="UniProtKB-KW"/>
</dbReference>
<dbReference type="STRING" id="113540.ENSSFOP00015024292"/>
<sequence>MLDICQVLKHEGCCFTVINLTLWSPADATEVAFSLPSSPSSSKKAGSISWSFPDKIKSPRTMRKLSMKMRRLPELGRKLSVKGTYSSDNSQSEPQQSSPKANPKVEVGHSPLTVHGQIAASRNVISRYHLDSSVSTQHDYSQETDNCSKSANKGGYLSDGDSPELVTKSGKRRLQWKPGRRKESRASNSPRRHGVEMDFDTFHHYNFIEQSKCNQFISGLMSLHLCGAKDLKPSYADSHSIYCAIQVDLVNKARTAVLTCRTTFLDMDHTFHIQLEEAQRLTLVVFSWESDQQRHRVCCHGTVALPELFQVTGPHRLAVHLEPRGIIYVKLSLMEQQQSLLDGPEREYDSHLFGVDASHVVEQENTGSLVPLIIKKCISEIERRGCQVVGLYRLCGSAAAKKDLREAFERDSHTVVLSEEHYPDINVITGVLKDYLRELPSPLISEQLYGAVLDSMTRRPLRISPKGCENDPADSQHAVSLLTILPQVERATLQVLLDHLKLVASHQESNRMTCQNLAVCFGPVLLGRRQEASRHANRVFSSSKELASALHFKKHIEVLHYLLQLWPVVYRHKSAVKELHSEPAQLRRRRGRPQALNLRYPELAGVLRSSPGRLDSPSNRYAGDWSLCRENYLQPTNKSPREEADYDDVPWEDMDGTECQREPNMKGHLEPQLKYGEEEEGDAMEVEEKANLPDDHPGRVLTQNRLVKENTYRGYMTIKEISPVLSNRLNLNELQQSIDNLIGNLERELNKNKLNVGY</sequence>